<sequence length="297" mass="33230">MDESPTEGFNPDDLSKLCCQCVKLHNIVDVVLVRSGLSTSWSNLLANYTAILAAELVYLIQLRTKLLRVILILQTLGSVPSMKHANDVKGFVDDVNNVDDQDDARYHSSFTKYLDSSLDKVGMNDSTRAVLVVHPASVAKDVVEDASAQGAKGVRVDEDHQVLRNKERLEEDAPDRTRSLTMEIVIQPFCLSIYDSDDEPDDGEVLNELNEYGNARNFYRNPFLPMNIITRKAYNAIMAEGLENTRRNLVAVIRDVYVFVGSFTYVTDFIVIEDIGEFIVSGMSEVVMGRPLELSLN</sequence>
<name>A0ABQ5AZE9_9ASTR</name>
<reference evidence="1" key="2">
    <citation type="submission" date="2022-01" db="EMBL/GenBank/DDBJ databases">
        <authorList>
            <person name="Yamashiro T."/>
            <person name="Shiraishi A."/>
            <person name="Satake H."/>
            <person name="Nakayama K."/>
        </authorList>
    </citation>
    <scope>NUCLEOTIDE SEQUENCE</scope>
</reference>
<organism evidence="1 2">
    <name type="scientific">Tanacetum coccineum</name>
    <dbReference type="NCBI Taxonomy" id="301880"/>
    <lineage>
        <taxon>Eukaryota</taxon>
        <taxon>Viridiplantae</taxon>
        <taxon>Streptophyta</taxon>
        <taxon>Embryophyta</taxon>
        <taxon>Tracheophyta</taxon>
        <taxon>Spermatophyta</taxon>
        <taxon>Magnoliopsida</taxon>
        <taxon>eudicotyledons</taxon>
        <taxon>Gunneridae</taxon>
        <taxon>Pentapetalae</taxon>
        <taxon>asterids</taxon>
        <taxon>campanulids</taxon>
        <taxon>Asterales</taxon>
        <taxon>Asteraceae</taxon>
        <taxon>Asteroideae</taxon>
        <taxon>Anthemideae</taxon>
        <taxon>Anthemidinae</taxon>
        <taxon>Tanacetum</taxon>
    </lineage>
</organism>
<proteinExistence type="predicted"/>
<keyword evidence="2" id="KW-1185">Reference proteome</keyword>
<evidence type="ECO:0000313" key="2">
    <source>
        <dbReference type="Proteomes" id="UP001151760"/>
    </source>
</evidence>
<accession>A0ABQ5AZE9</accession>
<comment type="caution">
    <text evidence="1">The sequence shown here is derived from an EMBL/GenBank/DDBJ whole genome shotgun (WGS) entry which is preliminary data.</text>
</comment>
<gene>
    <name evidence="1" type="ORF">Tco_0841270</name>
</gene>
<dbReference type="Proteomes" id="UP001151760">
    <property type="component" value="Unassembled WGS sequence"/>
</dbReference>
<reference evidence="1" key="1">
    <citation type="journal article" date="2022" name="Int. J. Mol. Sci.">
        <title>Draft Genome of Tanacetum Coccineum: Genomic Comparison of Closely Related Tanacetum-Family Plants.</title>
        <authorList>
            <person name="Yamashiro T."/>
            <person name="Shiraishi A."/>
            <person name="Nakayama K."/>
            <person name="Satake H."/>
        </authorList>
    </citation>
    <scope>NUCLEOTIDE SEQUENCE</scope>
</reference>
<dbReference type="EMBL" id="BQNB010012699">
    <property type="protein sequence ID" value="GJT06808.1"/>
    <property type="molecule type" value="Genomic_DNA"/>
</dbReference>
<protein>
    <submittedName>
        <fullName evidence="1">Uncharacterized protein</fullName>
    </submittedName>
</protein>
<evidence type="ECO:0000313" key="1">
    <source>
        <dbReference type="EMBL" id="GJT06808.1"/>
    </source>
</evidence>